<accession>A0A3Q8X3W8</accession>
<dbReference type="InterPro" id="IPR045965">
    <property type="entry name" value="DUF6385"/>
</dbReference>
<organism evidence="2 3">
    <name type="scientific">Paenibacillus albus</name>
    <dbReference type="NCBI Taxonomy" id="2495582"/>
    <lineage>
        <taxon>Bacteria</taxon>
        <taxon>Bacillati</taxon>
        <taxon>Bacillota</taxon>
        <taxon>Bacilli</taxon>
        <taxon>Bacillales</taxon>
        <taxon>Paenibacillaceae</taxon>
        <taxon>Paenibacillus</taxon>
    </lineage>
</organism>
<gene>
    <name evidence="2" type="ORF">EJC50_02445</name>
</gene>
<dbReference type="EMBL" id="CP034437">
    <property type="protein sequence ID" value="AZN38663.1"/>
    <property type="molecule type" value="Genomic_DNA"/>
</dbReference>
<feature type="domain" description="DUF6385" evidence="1">
    <location>
        <begin position="253"/>
        <end position="335"/>
    </location>
</feature>
<keyword evidence="3" id="KW-1185">Reference proteome</keyword>
<dbReference type="AlphaFoldDB" id="A0A3Q8X3W8"/>
<proteinExistence type="predicted"/>
<dbReference type="OrthoDB" id="1808778at2"/>
<dbReference type="Proteomes" id="UP000272528">
    <property type="component" value="Chromosome"/>
</dbReference>
<reference evidence="3" key="1">
    <citation type="submission" date="2018-12" db="EMBL/GenBank/DDBJ databases">
        <title>Genome sequence of Peanibacillus sp.</title>
        <authorList>
            <person name="Subramani G."/>
            <person name="Srinivasan S."/>
            <person name="Kim M.K."/>
        </authorList>
    </citation>
    <scope>NUCLEOTIDE SEQUENCE [LARGE SCALE GENOMIC DNA]</scope>
    <source>
        <strain evidence="3">18JY67-1</strain>
    </source>
</reference>
<evidence type="ECO:0000313" key="2">
    <source>
        <dbReference type="EMBL" id="AZN38663.1"/>
    </source>
</evidence>
<dbReference type="RefSeq" id="WP_126011986.1">
    <property type="nucleotide sequence ID" value="NZ_CP034437.1"/>
</dbReference>
<sequence length="337" mass="34163">MPNFSSFNPNPDNLRTLIFGQDQTQTARAVATDTEGRILNIIMDGTITSISGVTISGGTVSVGTISNLLNGTITSVMGATITAGTLTNLLNGTITSVMGATITAGTLSNLLDGTITNVMGATITAGTLTNLLNGTLTNLLNGTITSVMGATITAGTLTNLLNGTITSVMGATITAGTLTNLLNGTITSVMGATITAGTLTNLLNGTITSVMGATITAGTLSSVTSISQKSFVEQSNSSLPTADAYTALNAVTTSVLGTYSFFVYNRGPGTNKADARVEISADGTNWYTDVDTSTGIAVGGVDVLVPQRFLKYTRLAYKSAAAGNATTVDVFFNGQGT</sequence>
<evidence type="ECO:0000313" key="3">
    <source>
        <dbReference type="Proteomes" id="UP000272528"/>
    </source>
</evidence>
<dbReference type="Pfam" id="PF19912">
    <property type="entry name" value="DUF6385"/>
    <property type="match status" value="1"/>
</dbReference>
<dbReference type="KEGG" id="palb:EJC50_02445"/>
<evidence type="ECO:0000259" key="1">
    <source>
        <dbReference type="Pfam" id="PF19912"/>
    </source>
</evidence>
<protein>
    <recommendedName>
        <fullName evidence="1">DUF6385 domain-containing protein</fullName>
    </recommendedName>
</protein>
<name>A0A3Q8X3W8_9BACL</name>